<keyword evidence="5" id="KW-0597">Phosphoprotein</keyword>
<proteinExistence type="predicted"/>
<evidence type="ECO:0000259" key="16">
    <source>
        <dbReference type="PROSITE" id="PS50112"/>
    </source>
</evidence>
<dbReference type="Pfam" id="PF00512">
    <property type="entry name" value="HisKA"/>
    <property type="match status" value="1"/>
</dbReference>
<dbReference type="CDD" id="cd00082">
    <property type="entry name" value="HisKA"/>
    <property type="match status" value="1"/>
</dbReference>
<evidence type="ECO:0000256" key="3">
    <source>
        <dbReference type="ARBA" id="ARBA00012438"/>
    </source>
</evidence>
<dbReference type="EC" id="2.7.13.3" evidence="3"/>
<dbReference type="InterPro" id="IPR003660">
    <property type="entry name" value="HAMP_dom"/>
</dbReference>
<evidence type="ECO:0000313" key="19">
    <source>
        <dbReference type="EMBL" id="GEP73424.1"/>
    </source>
</evidence>
<dbReference type="GO" id="GO:0005886">
    <property type="term" value="C:plasma membrane"/>
    <property type="evidence" value="ECO:0007669"/>
    <property type="project" value="UniProtKB-SubCell"/>
</dbReference>
<dbReference type="CDD" id="cd06225">
    <property type="entry name" value="HAMP"/>
    <property type="match status" value="1"/>
</dbReference>
<evidence type="ECO:0000256" key="1">
    <source>
        <dbReference type="ARBA" id="ARBA00000085"/>
    </source>
</evidence>
<dbReference type="InterPro" id="IPR005467">
    <property type="entry name" value="His_kinase_dom"/>
</dbReference>
<dbReference type="InterPro" id="IPR000014">
    <property type="entry name" value="PAS"/>
</dbReference>
<evidence type="ECO:0000256" key="2">
    <source>
        <dbReference type="ARBA" id="ARBA00004651"/>
    </source>
</evidence>
<comment type="catalytic activity">
    <reaction evidence="1">
        <text>ATP + protein L-histidine = ADP + protein N-phospho-L-histidine.</text>
        <dbReference type="EC" id="2.7.13.3"/>
    </reaction>
</comment>
<comment type="subcellular location">
    <subcellularLocation>
        <location evidence="2">Cell membrane</location>
        <topology evidence="2">Multi-pass membrane protein</topology>
    </subcellularLocation>
</comment>
<comment type="caution">
    <text evidence="19">The sequence shown here is derived from an EMBL/GenBank/DDBJ whole genome shotgun (WGS) entry which is preliminary data.</text>
</comment>
<dbReference type="Pfam" id="PF02518">
    <property type="entry name" value="HATPase_c"/>
    <property type="match status" value="1"/>
</dbReference>
<dbReference type="STRING" id="1423795.FD12_GL002527"/>
<dbReference type="InterPro" id="IPR003594">
    <property type="entry name" value="HATPase_dom"/>
</dbReference>
<dbReference type="NCBIfam" id="NF033092">
    <property type="entry name" value="HK_WalK"/>
    <property type="match status" value="1"/>
</dbReference>
<dbReference type="InterPro" id="IPR036097">
    <property type="entry name" value="HisK_dim/P_sf"/>
</dbReference>
<evidence type="ECO:0000256" key="13">
    <source>
        <dbReference type="ARBA" id="ARBA00023136"/>
    </source>
</evidence>
<feature type="domain" description="Histidine kinase" evidence="15">
    <location>
        <begin position="384"/>
        <end position="607"/>
    </location>
</feature>
<dbReference type="FunFam" id="1.10.287.130:FF:000001">
    <property type="entry name" value="Two-component sensor histidine kinase"/>
    <property type="match status" value="1"/>
</dbReference>
<feature type="domain" description="HAMP" evidence="18">
    <location>
        <begin position="205"/>
        <end position="257"/>
    </location>
</feature>
<dbReference type="Gene3D" id="3.30.450.20">
    <property type="entry name" value="PAS domain"/>
    <property type="match status" value="2"/>
</dbReference>
<gene>
    <name evidence="19" type="primary">hpk1</name>
    <name evidence="19" type="ORF">LRA02_22920</name>
</gene>
<evidence type="ECO:0000256" key="4">
    <source>
        <dbReference type="ARBA" id="ARBA00022475"/>
    </source>
</evidence>
<dbReference type="GO" id="GO:0006355">
    <property type="term" value="P:regulation of DNA-templated transcription"/>
    <property type="evidence" value="ECO:0007669"/>
    <property type="project" value="InterPro"/>
</dbReference>
<dbReference type="SMART" id="SM00091">
    <property type="entry name" value="PAS"/>
    <property type="match status" value="1"/>
</dbReference>
<keyword evidence="13 14" id="KW-0472">Membrane</keyword>
<keyword evidence="8" id="KW-0547">Nucleotide-binding</keyword>
<dbReference type="OrthoDB" id="9813151at2"/>
<accession>A0A512PQF6</accession>
<feature type="domain" description="PAS" evidence="16">
    <location>
        <begin position="262"/>
        <end position="327"/>
    </location>
</feature>
<keyword evidence="7 14" id="KW-0812">Transmembrane</keyword>
<keyword evidence="6" id="KW-0808">Transferase</keyword>
<evidence type="ECO:0000256" key="14">
    <source>
        <dbReference type="SAM" id="Phobius"/>
    </source>
</evidence>
<evidence type="ECO:0000256" key="11">
    <source>
        <dbReference type="ARBA" id="ARBA00022989"/>
    </source>
</evidence>
<dbReference type="PRINTS" id="PR00344">
    <property type="entry name" value="BCTRLSENSOR"/>
</dbReference>
<name>A0A512PQF6_9LACO</name>
<dbReference type="RefSeq" id="WP_056982308.1">
    <property type="nucleotide sequence ID" value="NZ_BKAM01000075.1"/>
</dbReference>
<dbReference type="PROSITE" id="PS50109">
    <property type="entry name" value="HIS_KIN"/>
    <property type="match status" value="1"/>
</dbReference>
<dbReference type="Gene3D" id="1.10.8.500">
    <property type="entry name" value="HAMP domain in histidine kinase"/>
    <property type="match status" value="1"/>
</dbReference>
<dbReference type="GO" id="GO:0005524">
    <property type="term" value="F:ATP binding"/>
    <property type="evidence" value="ECO:0007669"/>
    <property type="project" value="UniProtKB-KW"/>
</dbReference>
<dbReference type="FunFam" id="3.30.565.10:FF:000006">
    <property type="entry name" value="Sensor histidine kinase WalK"/>
    <property type="match status" value="1"/>
</dbReference>
<sequence length="617" mass="70059">MNNRIKFYQSIKFKIALVFALVLLVTLEIVGAVFVRQLEHQNLSTFKNQIQLQTYVTNSLTTQLSRTNETAANRRIRTILNDTDSPNNAQIQVIDTKGTIRGTNQVNNQAVVGQKTTDDNVKNAIYGRTTIEKNTYDSTTDTRYYTLISPLIKSSGNNSTIVGVVYTKANLDTVYQNINNITVIFLFAASIAIILGLLISIVISRAITRPIEEMKKQTIRIARGDYSGQVHVYGNDELGQLASAVNNLSVRVEESHESTESERRRLDSVLANMTDGVLATDRRGNVIIINETAASFLNRDENQAMGQSILDVLDIRKDYSLRDLLEKPDELILDFSSDDHSLILHAHFSLIQRESGFISGLVCVLRDITEQQRIDQDRKQFVSNVSHELRTPLTSVRSYIEALSDGAWKDPKLAPKFLKVTQDETDRMIRMINDLLTLSRMDSGTQKMEVELVNINELFNYVLNRFDMILKKDDHPEKTYTIKRKFTKRDLWVDLDTDRFTQVLDNLMNNAIKYSPDGGVITCRLYETRNKVILSISDQGLGIPRKDIPHIFDRFYRVDKARSRQQGGSGLGLAISKEVVEALKGQLWVESVEGKGSTFYIALPYEPIKEEDLWDEV</sequence>
<organism evidence="19 20">
    <name type="scientific">Lentilactobacillus rapi</name>
    <dbReference type="NCBI Taxonomy" id="481723"/>
    <lineage>
        <taxon>Bacteria</taxon>
        <taxon>Bacillati</taxon>
        <taxon>Bacillota</taxon>
        <taxon>Bacilli</taxon>
        <taxon>Lactobacillales</taxon>
        <taxon>Lactobacillaceae</taxon>
        <taxon>Lentilactobacillus</taxon>
    </lineage>
</organism>
<evidence type="ECO:0000259" key="17">
    <source>
        <dbReference type="PROSITE" id="PS50113"/>
    </source>
</evidence>
<keyword evidence="10" id="KW-0067">ATP-binding</keyword>
<dbReference type="Pfam" id="PF23846">
    <property type="entry name" value="Cache_WalK"/>
    <property type="match status" value="1"/>
</dbReference>
<dbReference type="SUPFAM" id="SSF55874">
    <property type="entry name" value="ATPase domain of HSP90 chaperone/DNA topoisomerase II/histidine kinase"/>
    <property type="match status" value="1"/>
</dbReference>
<evidence type="ECO:0000259" key="18">
    <source>
        <dbReference type="PROSITE" id="PS50885"/>
    </source>
</evidence>
<evidence type="ECO:0000259" key="15">
    <source>
        <dbReference type="PROSITE" id="PS50109"/>
    </source>
</evidence>
<evidence type="ECO:0000256" key="6">
    <source>
        <dbReference type="ARBA" id="ARBA00022679"/>
    </source>
</evidence>
<dbReference type="SUPFAM" id="SSF158472">
    <property type="entry name" value="HAMP domain-like"/>
    <property type="match status" value="1"/>
</dbReference>
<keyword evidence="4" id="KW-1003">Cell membrane</keyword>
<dbReference type="SMART" id="SM00388">
    <property type="entry name" value="HisKA"/>
    <property type="match status" value="1"/>
</dbReference>
<dbReference type="Proteomes" id="UP000321569">
    <property type="component" value="Unassembled WGS sequence"/>
</dbReference>
<dbReference type="InterPro" id="IPR029151">
    <property type="entry name" value="Sensor-like_sf"/>
</dbReference>
<dbReference type="PANTHER" id="PTHR45453">
    <property type="entry name" value="PHOSPHATE REGULON SENSOR PROTEIN PHOR"/>
    <property type="match status" value="1"/>
</dbReference>
<dbReference type="InterPro" id="IPR049814">
    <property type="entry name" value="Resp_reg_WalK"/>
</dbReference>
<evidence type="ECO:0000313" key="20">
    <source>
        <dbReference type="Proteomes" id="UP000321569"/>
    </source>
</evidence>
<evidence type="ECO:0000256" key="9">
    <source>
        <dbReference type="ARBA" id="ARBA00022777"/>
    </source>
</evidence>
<feature type="transmembrane region" description="Helical" evidence="14">
    <location>
        <begin position="183"/>
        <end position="207"/>
    </location>
</feature>
<keyword evidence="12" id="KW-0902">Two-component regulatory system</keyword>
<evidence type="ECO:0000256" key="7">
    <source>
        <dbReference type="ARBA" id="ARBA00022692"/>
    </source>
</evidence>
<dbReference type="SMART" id="SM00387">
    <property type="entry name" value="HATPase_c"/>
    <property type="match status" value="1"/>
</dbReference>
<dbReference type="InterPro" id="IPR057640">
    <property type="entry name" value="Cache_WalK"/>
</dbReference>
<dbReference type="SUPFAM" id="SSF47384">
    <property type="entry name" value="Homodimeric domain of signal transducing histidine kinase"/>
    <property type="match status" value="1"/>
</dbReference>
<dbReference type="EMBL" id="BKAM01000075">
    <property type="protein sequence ID" value="GEP73424.1"/>
    <property type="molecule type" value="Genomic_DNA"/>
</dbReference>
<dbReference type="GO" id="GO:0000155">
    <property type="term" value="F:phosphorelay sensor kinase activity"/>
    <property type="evidence" value="ECO:0007669"/>
    <property type="project" value="InterPro"/>
</dbReference>
<dbReference type="InterPro" id="IPR000700">
    <property type="entry name" value="PAS-assoc_C"/>
</dbReference>
<dbReference type="Gene3D" id="1.10.287.130">
    <property type="match status" value="1"/>
</dbReference>
<dbReference type="InterPro" id="IPR050351">
    <property type="entry name" value="BphY/WalK/GraS-like"/>
</dbReference>
<dbReference type="InterPro" id="IPR003661">
    <property type="entry name" value="HisK_dim/P_dom"/>
</dbReference>
<protein>
    <recommendedName>
        <fullName evidence="3">histidine kinase</fullName>
        <ecNumber evidence="3">2.7.13.3</ecNumber>
    </recommendedName>
</protein>
<dbReference type="SMART" id="SM00304">
    <property type="entry name" value="HAMP"/>
    <property type="match status" value="1"/>
</dbReference>
<dbReference type="PROSITE" id="PS50112">
    <property type="entry name" value="PAS"/>
    <property type="match status" value="1"/>
</dbReference>
<dbReference type="InterPro" id="IPR036890">
    <property type="entry name" value="HATPase_C_sf"/>
</dbReference>
<evidence type="ECO:0000256" key="10">
    <source>
        <dbReference type="ARBA" id="ARBA00022840"/>
    </source>
</evidence>
<evidence type="ECO:0000256" key="12">
    <source>
        <dbReference type="ARBA" id="ARBA00023012"/>
    </source>
</evidence>
<feature type="domain" description="PAC" evidence="17">
    <location>
        <begin position="327"/>
        <end position="380"/>
    </location>
</feature>
<dbReference type="InterPro" id="IPR013767">
    <property type="entry name" value="PAS_fold"/>
</dbReference>
<dbReference type="Gene3D" id="3.30.565.10">
    <property type="entry name" value="Histidine kinase-like ATPase, C-terminal domain"/>
    <property type="match status" value="1"/>
</dbReference>
<dbReference type="GO" id="GO:0016036">
    <property type="term" value="P:cellular response to phosphate starvation"/>
    <property type="evidence" value="ECO:0007669"/>
    <property type="project" value="TreeGrafter"/>
</dbReference>
<dbReference type="CDD" id="cd00075">
    <property type="entry name" value="HATPase"/>
    <property type="match status" value="1"/>
</dbReference>
<dbReference type="InterPro" id="IPR035965">
    <property type="entry name" value="PAS-like_dom_sf"/>
</dbReference>
<evidence type="ECO:0000256" key="8">
    <source>
        <dbReference type="ARBA" id="ARBA00022741"/>
    </source>
</evidence>
<dbReference type="GO" id="GO:0004721">
    <property type="term" value="F:phosphoprotein phosphatase activity"/>
    <property type="evidence" value="ECO:0007669"/>
    <property type="project" value="TreeGrafter"/>
</dbReference>
<dbReference type="SUPFAM" id="SSF55785">
    <property type="entry name" value="PYP-like sensor domain (PAS domain)"/>
    <property type="match status" value="1"/>
</dbReference>
<keyword evidence="11 14" id="KW-1133">Transmembrane helix</keyword>
<dbReference type="Pfam" id="PF00989">
    <property type="entry name" value="PAS"/>
    <property type="match status" value="1"/>
</dbReference>
<dbReference type="SUPFAM" id="SSF103190">
    <property type="entry name" value="Sensory domain-like"/>
    <property type="match status" value="1"/>
</dbReference>
<dbReference type="PROSITE" id="PS50885">
    <property type="entry name" value="HAMP"/>
    <property type="match status" value="1"/>
</dbReference>
<dbReference type="PROSITE" id="PS50113">
    <property type="entry name" value="PAC"/>
    <property type="match status" value="1"/>
</dbReference>
<dbReference type="CDD" id="cd00130">
    <property type="entry name" value="PAS"/>
    <property type="match status" value="1"/>
</dbReference>
<dbReference type="PANTHER" id="PTHR45453:SF1">
    <property type="entry name" value="PHOSPHATE REGULON SENSOR PROTEIN PHOR"/>
    <property type="match status" value="1"/>
</dbReference>
<keyword evidence="9 19" id="KW-0418">Kinase</keyword>
<dbReference type="Pfam" id="PF00672">
    <property type="entry name" value="HAMP"/>
    <property type="match status" value="1"/>
</dbReference>
<dbReference type="AlphaFoldDB" id="A0A512PQF6"/>
<dbReference type="InterPro" id="IPR004358">
    <property type="entry name" value="Sig_transdc_His_kin-like_C"/>
</dbReference>
<evidence type="ECO:0000256" key="5">
    <source>
        <dbReference type="ARBA" id="ARBA00022553"/>
    </source>
</evidence>
<reference evidence="19 20" key="1">
    <citation type="submission" date="2019-07" db="EMBL/GenBank/DDBJ databases">
        <title>Whole genome shotgun sequence of Lactobacillus rapi NBRC 109618.</title>
        <authorList>
            <person name="Hosoyama A."/>
            <person name="Uohara A."/>
            <person name="Ohji S."/>
            <person name="Ichikawa N."/>
        </authorList>
    </citation>
    <scope>NUCLEOTIDE SEQUENCE [LARGE SCALE GENOMIC DNA]</scope>
    <source>
        <strain evidence="19 20">NBRC 109618</strain>
    </source>
</reference>